<keyword evidence="5" id="KW-0732">Signal</keyword>
<proteinExistence type="inferred from homology"/>
<evidence type="ECO:0000313" key="12">
    <source>
        <dbReference type="Proteomes" id="UP000834106"/>
    </source>
</evidence>
<evidence type="ECO:0000256" key="1">
    <source>
        <dbReference type="ARBA" id="ARBA00004167"/>
    </source>
</evidence>
<evidence type="ECO:0000256" key="10">
    <source>
        <dbReference type="SAM" id="Phobius"/>
    </source>
</evidence>
<dbReference type="Pfam" id="PF00560">
    <property type="entry name" value="LRR_1"/>
    <property type="match status" value="3"/>
</dbReference>
<evidence type="ECO:0000313" key="11">
    <source>
        <dbReference type="EMBL" id="CAI9760108.1"/>
    </source>
</evidence>
<evidence type="ECO:0000256" key="9">
    <source>
        <dbReference type="ARBA" id="ARBA00023180"/>
    </source>
</evidence>
<evidence type="ECO:0000256" key="2">
    <source>
        <dbReference type="ARBA" id="ARBA00009592"/>
    </source>
</evidence>
<dbReference type="Pfam" id="PF13855">
    <property type="entry name" value="LRR_8"/>
    <property type="match status" value="1"/>
</dbReference>
<dbReference type="FunFam" id="3.80.10.10:FF:000041">
    <property type="entry name" value="LRR receptor-like serine/threonine-protein kinase ERECTA"/>
    <property type="match status" value="1"/>
</dbReference>
<keyword evidence="6" id="KW-0677">Repeat</keyword>
<dbReference type="FunFam" id="3.80.10.10:FF:000111">
    <property type="entry name" value="LRR receptor-like serine/threonine-protein kinase ERECTA"/>
    <property type="match status" value="1"/>
</dbReference>
<organism evidence="11 12">
    <name type="scientific">Fraxinus pennsylvanica</name>
    <dbReference type="NCBI Taxonomy" id="56036"/>
    <lineage>
        <taxon>Eukaryota</taxon>
        <taxon>Viridiplantae</taxon>
        <taxon>Streptophyta</taxon>
        <taxon>Embryophyta</taxon>
        <taxon>Tracheophyta</taxon>
        <taxon>Spermatophyta</taxon>
        <taxon>Magnoliopsida</taxon>
        <taxon>eudicotyledons</taxon>
        <taxon>Gunneridae</taxon>
        <taxon>Pentapetalae</taxon>
        <taxon>asterids</taxon>
        <taxon>lamiids</taxon>
        <taxon>Lamiales</taxon>
        <taxon>Oleaceae</taxon>
        <taxon>Oleeae</taxon>
        <taxon>Fraxinus</taxon>
    </lineage>
</organism>
<dbReference type="Gene3D" id="3.80.10.10">
    <property type="entry name" value="Ribonuclease Inhibitor"/>
    <property type="match status" value="1"/>
</dbReference>
<dbReference type="InterPro" id="IPR032675">
    <property type="entry name" value="LRR_dom_sf"/>
</dbReference>
<keyword evidence="9" id="KW-0325">Glycoprotein</keyword>
<protein>
    <submittedName>
        <fullName evidence="11">Uncharacterized protein</fullName>
    </submittedName>
</protein>
<sequence length="449" mass="51335">MHRLQVLKLDDLRVSNISNMMQAWKEFSEIKHFYFRYNYVNGSIGTYDLRRLRRLEGLFLDNSTVDGNILQSIGALTSLKILSLSRCGLNGTLPLEGWCELKNLQELDLSWNEYEGILPSCVANMTSLRLIELSDNKFTGNIASSPLSKLTSLESLSLSSTIPRQFCEMTKLSLIDLSFNWLSGQIPHCFGNIKLEVTEEKSKMARHLFYAFGTLASYMLEMDYHVQFDNYDLIQLADLPITAAFVTKRNSYSYKGYILNYMSGIDLSSNKLHGEIPDALGNLSEIHSLNLSHNNLVGTIPVTFSNLHQIESLDLSYNSLSGRIPTGLIELNFLAVFSVAHNNLTGRIPDKRQFETFKEDSYLENPHLCGHPLSVDCTSTGSRPVLPPADDESEEHGFMDMEYFYISFIVSYVFVVLCIAIVLYINPHWRRAWFHFIEVYIIHFRSRMF</sequence>
<evidence type="ECO:0000256" key="7">
    <source>
        <dbReference type="ARBA" id="ARBA00022989"/>
    </source>
</evidence>
<evidence type="ECO:0000256" key="3">
    <source>
        <dbReference type="ARBA" id="ARBA00022614"/>
    </source>
</evidence>
<evidence type="ECO:0000256" key="6">
    <source>
        <dbReference type="ARBA" id="ARBA00022737"/>
    </source>
</evidence>
<dbReference type="InterPro" id="IPR051502">
    <property type="entry name" value="RLP_Defense_Trigger"/>
</dbReference>
<reference evidence="11" key="1">
    <citation type="submission" date="2023-05" db="EMBL/GenBank/DDBJ databases">
        <authorList>
            <person name="Huff M."/>
        </authorList>
    </citation>
    <scope>NUCLEOTIDE SEQUENCE</scope>
</reference>
<comment type="subcellular location">
    <subcellularLocation>
        <location evidence="1">Membrane</location>
        <topology evidence="1">Single-pass membrane protein</topology>
    </subcellularLocation>
</comment>
<dbReference type="PANTHER" id="PTHR48062">
    <property type="entry name" value="RECEPTOR-LIKE PROTEIN 14"/>
    <property type="match status" value="1"/>
</dbReference>
<feature type="transmembrane region" description="Helical" evidence="10">
    <location>
        <begin position="403"/>
        <end position="425"/>
    </location>
</feature>
<keyword evidence="3" id="KW-0433">Leucine-rich repeat</keyword>
<dbReference type="GO" id="GO:0016020">
    <property type="term" value="C:membrane"/>
    <property type="evidence" value="ECO:0007669"/>
    <property type="project" value="UniProtKB-SubCell"/>
</dbReference>
<evidence type="ECO:0000256" key="5">
    <source>
        <dbReference type="ARBA" id="ARBA00022729"/>
    </source>
</evidence>
<dbReference type="PANTHER" id="PTHR48062:SF21">
    <property type="entry name" value="RECEPTOR-LIKE PROTEIN 12"/>
    <property type="match status" value="1"/>
</dbReference>
<keyword evidence="4 10" id="KW-0812">Transmembrane</keyword>
<evidence type="ECO:0000256" key="4">
    <source>
        <dbReference type="ARBA" id="ARBA00022692"/>
    </source>
</evidence>
<dbReference type="AlphaFoldDB" id="A0AAD2DPV4"/>
<keyword evidence="8 10" id="KW-0472">Membrane</keyword>
<evidence type="ECO:0000256" key="8">
    <source>
        <dbReference type="ARBA" id="ARBA00023136"/>
    </source>
</evidence>
<keyword evidence="12" id="KW-1185">Reference proteome</keyword>
<gene>
    <name evidence="11" type="ORF">FPE_LOCUS7538</name>
</gene>
<accession>A0AAD2DPV4</accession>
<dbReference type="InterPro" id="IPR001611">
    <property type="entry name" value="Leu-rich_rpt"/>
</dbReference>
<dbReference type="SUPFAM" id="SSF52058">
    <property type="entry name" value="L domain-like"/>
    <property type="match status" value="1"/>
</dbReference>
<keyword evidence="7 10" id="KW-1133">Transmembrane helix</keyword>
<dbReference type="EMBL" id="OU503039">
    <property type="protein sequence ID" value="CAI9760108.1"/>
    <property type="molecule type" value="Genomic_DNA"/>
</dbReference>
<name>A0AAD2DPV4_9LAMI</name>
<comment type="similarity">
    <text evidence="2">Belongs to the RLP family.</text>
</comment>
<dbReference type="Proteomes" id="UP000834106">
    <property type="component" value="Chromosome 4"/>
</dbReference>